<reference evidence="5" key="1">
    <citation type="submission" date="2016-08" db="EMBL/GenBank/DDBJ databases">
        <authorList>
            <person name="Varghese N."/>
            <person name="Submissions Spin"/>
        </authorList>
    </citation>
    <scope>NUCLEOTIDE SEQUENCE [LARGE SCALE GENOMIC DNA]</scope>
    <source>
        <strain evidence="5">R-53094</strain>
    </source>
</reference>
<protein>
    <submittedName>
        <fullName evidence="4">4-oxalocrotonate tautomerase</fullName>
    </submittedName>
</protein>
<evidence type="ECO:0000313" key="5">
    <source>
        <dbReference type="Proteomes" id="UP000199268"/>
    </source>
</evidence>
<dbReference type="Gene3D" id="3.30.429.10">
    <property type="entry name" value="Macrophage Migration Inhibitory Factor"/>
    <property type="match status" value="1"/>
</dbReference>
<sequence>MPLVHIDLVAGRSDEQLKAMMTDVTTALEKHIGVPRENVKVVVNEMEPNRFMDGGVLRSEK</sequence>
<dbReference type="InterPro" id="IPR014347">
    <property type="entry name" value="Tautomerase/MIF_sf"/>
</dbReference>
<name>A0A1C3ZX82_9LACO</name>
<dbReference type="PANTHER" id="PTHR35530">
    <property type="entry name" value="TAUTOMERASE-RELATED"/>
    <property type="match status" value="1"/>
</dbReference>
<feature type="domain" description="4-oxalocrotonate tautomerase-like" evidence="3">
    <location>
        <begin position="2"/>
        <end position="56"/>
    </location>
</feature>
<dbReference type="PANTHER" id="PTHR35530:SF1">
    <property type="entry name" value="2-HYDROXYMUCONATE TAUTOMERASE"/>
    <property type="match status" value="1"/>
</dbReference>
<keyword evidence="5" id="KW-1185">Reference proteome</keyword>
<accession>A0A1C3ZX82</accession>
<evidence type="ECO:0000256" key="2">
    <source>
        <dbReference type="ARBA" id="ARBA00023235"/>
    </source>
</evidence>
<evidence type="ECO:0000313" key="4">
    <source>
        <dbReference type="EMBL" id="SCB86921.1"/>
    </source>
</evidence>
<dbReference type="EMBL" id="FMAO01000003">
    <property type="protein sequence ID" value="SCB86921.1"/>
    <property type="molecule type" value="Genomic_DNA"/>
</dbReference>
<gene>
    <name evidence="4" type="ORF">GA0061074_10336</name>
</gene>
<dbReference type="STRING" id="1505725.GA0061074_10336"/>
<dbReference type="Proteomes" id="UP000199268">
    <property type="component" value="Unassembled WGS sequence"/>
</dbReference>
<dbReference type="NCBIfam" id="NF002571">
    <property type="entry name" value="PRK02220.1"/>
    <property type="match status" value="1"/>
</dbReference>
<dbReference type="Pfam" id="PF01361">
    <property type="entry name" value="Tautomerase"/>
    <property type="match status" value="1"/>
</dbReference>
<dbReference type="InterPro" id="IPR004370">
    <property type="entry name" value="4-OT-like_dom"/>
</dbReference>
<dbReference type="OrthoDB" id="5405937at2"/>
<keyword evidence="2" id="KW-0413">Isomerase</keyword>
<proteinExistence type="inferred from homology"/>
<dbReference type="GO" id="GO:0016853">
    <property type="term" value="F:isomerase activity"/>
    <property type="evidence" value="ECO:0007669"/>
    <property type="project" value="UniProtKB-KW"/>
</dbReference>
<evidence type="ECO:0000259" key="3">
    <source>
        <dbReference type="Pfam" id="PF01361"/>
    </source>
</evidence>
<comment type="similarity">
    <text evidence="1">Belongs to the 4-oxalocrotonate tautomerase family.</text>
</comment>
<dbReference type="AlphaFoldDB" id="A0A1C3ZX82"/>
<organism evidence="4 5">
    <name type="scientific">Weissella bombi</name>
    <dbReference type="NCBI Taxonomy" id="1505725"/>
    <lineage>
        <taxon>Bacteria</taxon>
        <taxon>Bacillati</taxon>
        <taxon>Bacillota</taxon>
        <taxon>Bacilli</taxon>
        <taxon>Lactobacillales</taxon>
        <taxon>Lactobacillaceae</taxon>
        <taxon>Weissella</taxon>
    </lineage>
</organism>
<dbReference type="SUPFAM" id="SSF55331">
    <property type="entry name" value="Tautomerase/MIF"/>
    <property type="match status" value="1"/>
</dbReference>
<evidence type="ECO:0000256" key="1">
    <source>
        <dbReference type="ARBA" id="ARBA00006723"/>
    </source>
</evidence>
<dbReference type="RefSeq" id="WP_092461834.1">
    <property type="nucleotide sequence ID" value="NZ_BJEE01000004.1"/>
</dbReference>